<accession>A0A9D4J998</accession>
<evidence type="ECO:0000313" key="2">
    <source>
        <dbReference type="EMBL" id="KAH3800974.1"/>
    </source>
</evidence>
<dbReference type="Gene3D" id="3.90.70.80">
    <property type="match status" value="1"/>
</dbReference>
<evidence type="ECO:0000313" key="3">
    <source>
        <dbReference type="Proteomes" id="UP000828390"/>
    </source>
</evidence>
<organism evidence="2 3">
    <name type="scientific">Dreissena polymorpha</name>
    <name type="common">Zebra mussel</name>
    <name type="synonym">Mytilus polymorpha</name>
    <dbReference type="NCBI Taxonomy" id="45954"/>
    <lineage>
        <taxon>Eukaryota</taxon>
        <taxon>Metazoa</taxon>
        <taxon>Spiralia</taxon>
        <taxon>Lophotrochozoa</taxon>
        <taxon>Mollusca</taxon>
        <taxon>Bivalvia</taxon>
        <taxon>Autobranchia</taxon>
        <taxon>Heteroconchia</taxon>
        <taxon>Euheterodonta</taxon>
        <taxon>Imparidentia</taxon>
        <taxon>Neoheterodontei</taxon>
        <taxon>Myida</taxon>
        <taxon>Dreissenoidea</taxon>
        <taxon>Dreissenidae</taxon>
        <taxon>Dreissena</taxon>
    </lineage>
</organism>
<sequence>MDIFQDAKAEMAILITVPVGMYLRDMKTNGTYADHIILQALSDMLGITIRVVHADTADVALNPNDSTASQLLLGYLPHIQHYVSLEPRY</sequence>
<reference evidence="2" key="1">
    <citation type="journal article" date="2019" name="bioRxiv">
        <title>The Genome of the Zebra Mussel, Dreissena polymorpha: A Resource for Invasive Species Research.</title>
        <authorList>
            <person name="McCartney M.A."/>
            <person name="Auch B."/>
            <person name="Kono T."/>
            <person name="Mallez S."/>
            <person name="Zhang Y."/>
            <person name="Obille A."/>
            <person name="Becker A."/>
            <person name="Abrahante J.E."/>
            <person name="Garbe J."/>
            <person name="Badalamenti J.P."/>
            <person name="Herman A."/>
            <person name="Mangelson H."/>
            <person name="Liachko I."/>
            <person name="Sullivan S."/>
            <person name="Sone E.D."/>
            <person name="Koren S."/>
            <person name="Silverstein K.A.T."/>
            <person name="Beckman K.B."/>
            <person name="Gohl D.M."/>
        </authorList>
    </citation>
    <scope>NUCLEOTIDE SEQUENCE</scope>
    <source>
        <strain evidence="2">Duluth1</strain>
        <tissue evidence="2">Whole animal</tissue>
    </source>
</reference>
<feature type="domain" description="OTU" evidence="1">
    <location>
        <begin position="3"/>
        <end position="62"/>
    </location>
</feature>
<gene>
    <name evidence="2" type="ORF">DPMN_154618</name>
</gene>
<dbReference type="EMBL" id="JAIWYP010000007">
    <property type="protein sequence ID" value="KAH3800974.1"/>
    <property type="molecule type" value="Genomic_DNA"/>
</dbReference>
<dbReference type="AlphaFoldDB" id="A0A9D4J998"/>
<proteinExistence type="predicted"/>
<dbReference type="Pfam" id="PF02338">
    <property type="entry name" value="OTU"/>
    <property type="match status" value="1"/>
</dbReference>
<name>A0A9D4J998_DREPO</name>
<protein>
    <recommendedName>
        <fullName evidence="1">OTU domain-containing protein</fullName>
    </recommendedName>
</protein>
<comment type="caution">
    <text evidence="2">The sequence shown here is derived from an EMBL/GenBank/DDBJ whole genome shotgun (WGS) entry which is preliminary data.</text>
</comment>
<dbReference type="Proteomes" id="UP000828390">
    <property type="component" value="Unassembled WGS sequence"/>
</dbReference>
<keyword evidence="3" id="KW-1185">Reference proteome</keyword>
<dbReference type="InterPro" id="IPR038765">
    <property type="entry name" value="Papain-like_cys_pep_sf"/>
</dbReference>
<dbReference type="SUPFAM" id="SSF54001">
    <property type="entry name" value="Cysteine proteinases"/>
    <property type="match status" value="1"/>
</dbReference>
<reference evidence="2" key="2">
    <citation type="submission" date="2020-11" db="EMBL/GenBank/DDBJ databases">
        <authorList>
            <person name="McCartney M.A."/>
            <person name="Auch B."/>
            <person name="Kono T."/>
            <person name="Mallez S."/>
            <person name="Becker A."/>
            <person name="Gohl D.M."/>
            <person name="Silverstein K.A.T."/>
            <person name="Koren S."/>
            <person name="Bechman K.B."/>
            <person name="Herman A."/>
            <person name="Abrahante J.E."/>
            <person name="Garbe J."/>
        </authorList>
    </citation>
    <scope>NUCLEOTIDE SEQUENCE</scope>
    <source>
        <strain evidence="2">Duluth1</strain>
        <tissue evidence="2">Whole animal</tissue>
    </source>
</reference>
<dbReference type="InterPro" id="IPR003323">
    <property type="entry name" value="OTU_dom"/>
</dbReference>
<evidence type="ECO:0000259" key="1">
    <source>
        <dbReference type="Pfam" id="PF02338"/>
    </source>
</evidence>